<name>A0A0K2V4F7_LEPSM</name>
<dbReference type="EMBL" id="HACA01028003">
    <property type="protein sequence ID" value="CDW45364.1"/>
    <property type="molecule type" value="Transcribed_RNA"/>
</dbReference>
<sequence length="21" mass="2414">MSECVHYNKTYSNIPEKSSVP</sequence>
<organism evidence="1">
    <name type="scientific">Lepeophtheirus salmonis</name>
    <name type="common">Salmon louse</name>
    <name type="synonym">Caligus salmonis</name>
    <dbReference type="NCBI Taxonomy" id="72036"/>
    <lineage>
        <taxon>Eukaryota</taxon>
        <taxon>Metazoa</taxon>
        <taxon>Ecdysozoa</taxon>
        <taxon>Arthropoda</taxon>
        <taxon>Crustacea</taxon>
        <taxon>Multicrustacea</taxon>
        <taxon>Hexanauplia</taxon>
        <taxon>Copepoda</taxon>
        <taxon>Siphonostomatoida</taxon>
        <taxon>Caligidae</taxon>
        <taxon>Lepeophtheirus</taxon>
    </lineage>
</organism>
<proteinExistence type="predicted"/>
<accession>A0A0K2V4F7</accession>
<evidence type="ECO:0000313" key="1">
    <source>
        <dbReference type="EMBL" id="CDW45364.1"/>
    </source>
</evidence>
<dbReference type="AlphaFoldDB" id="A0A0K2V4F7"/>
<protein>
    <submittedName>
        <fullName evidence="1">Uncharacterized protein</fullName>
    </submittedName>
</protein>
<reference evidence="1" key="1">
    <citation type="submission" date="2014-05" db="EMBL/GenBank/DDBJ databases">
        <authorList>
            <person name="Chronopoulou M."/>
        </authorList>
    </citation>
    <scope>NUCLEOTIDE SEQUENCE</scope>
    <source>
        <tissue evidence="1">Whole organism</tissue>
    </source>
</reference>